<dbReference type="SUPFAM" id="SSF52821">
    <property type="entry name" value="Rhodanese/Cell cycle control phosphatase"/>
    <property type="match status" value="1"/>
</dbReference>
<dbReference type="PROSITE" id="PS50206">
    <property type="entry name" value="RHODANESE_3"/>
    <property type="match status" value="1"/>
</dbReference>
<keyword evidence="6" id="KW-0676">Redox-active center</keyword>
<keyword evidence="5" id="KW-0560">Oxidoreductase</keyword>
<dbReference type="Gene3D" id="3.50.50.60">
    <property type="entry name" value="FAD/NAD(P)-binding domain"/>
    <property type="match status" value="2"/>
</dbReference>
<proteinExistence type="inferred from homology"/>
<dbReference type="AlphaFoldDB" id="A0A916QCB6"/>
<accession>A0A916QCB6</accession>
<dbReference type="NCBIfam" id="NF010037">
    <property type="entry name" value="PRK13512.1"/>
    <property type="match status" value="1"/>
</dbReference>
<dbReference type="RefSeq" id="WP_200966382.1">
    <property type="nucleotide sequence ID" value="NZ_BMAQ01000011.1"/>
</dbReference>
<dbReference type="InterPro" id="IPR036188">
    <property type="entry name" value="FAD/NAD-bd_sf"/>
</dbReference>
<protein>
    <submittedName>
        <fullName evidence="8">CoA-disulfide reductase</fullName>
    </submittedName>
</protein>
<dbReference type="Proteomes" id="UP000654993">
    <property type="component" value="Unassembled WGS sequence"/>
</dbReference>
<evidence type="ECO:0000256" key="4">
    <source>
        <dbReference type="ARBA" id="ARBA00022827"/>
    </source>
</evidence>
<dbReference type="Pfam" id="PF02852">
    <property type="entry name" value="Pyr_redox_dim"/>
    <property type="match status" value="1"/>
</dbReference>
<name>A0A916QCB6_9BACL</name>
<evidence type="ECO:0000313" key="8">
    <source>
        <dbReference type="EMBL" id="GFR38117.1"/>
    </source>
</evidence>
<keyword evidence="4" id="KW-0274">FAD</keyword>
<keyword evidence="9" id="KW-1185">Reference proteome</keyword>
<reference evidence="8" key="2">
    <citation type="journal article" date="2021" name="Data Brief">
        <title>Draft genome sequence data of the facultative, thermophilic, xylanolytic bacterium Paenibacillus sp. strain DA-C8.</title>
        <authorList>
            <person name="Chhe C."/>
            <person name="Uke A."/>
            <person name="Baramee S."/>
            <person name="Ungkulpasvich U."/>
            <person name="Tachaapaikoon C."/>
            <person name="Pason P."/>
            <person name="Waeonukul R."/>
            <person name="Ratanakhanokchai K."/>
            <person name="Kosugi A."/>
        </authorList>
    </citation>
    <scope>NUCLEOTIDE SEQUENCE</scope>
    <source>
        <strain evidence="8">DA-C8</strain>
    </source>
</reference>
<dbReference type="InterPro" id="IPR016156">
    <property type="entry name" value="FAD/NAD-linked_Rdtase_dimer_sf"/>
</dbReference>
<dbReference type="GO" id="GO:0016491">
    <property type="term" value="F:oxidoreductase activity"/>
    <property type="evidence" value="ECO:0007669"/>
    <property type="project" value="UniProtKB-KW"/>
</dbReference>
<evidence type="ECO:0000256" key="3">
    <source>
        <dbReference type="ARBA" id="ARBA00022630"/>
    </source>
</evidence>
<comment type="cofactor">
    <cofactor evidence="1">
        <name>FAD</name>
        <dbReference type="ChEBI" id="CHEBI:57692"/>
    </cofactor>
</comment>
<evidence type="ECO:0000256" key="6">
    <source>
        <dbReference type="ARBA" id="ARBA00023284"/>
    </source>
</evidence>
<dbReference type="PRINTS" id="PR00411">
    <property type="entry name" value="PNDRDTASEI"/>
</dbReference>
<dbReference type="SUPFAM" id="SSF55424">
    <property type="entry name" value="FAD/NAD-linked reductases, dimerisation (C-terminal) domain"/>
    <property type="match status" value="1"/>
</dbReference>
<dbReference type="InterPro" id="IPR050260">
    <property type="entry name" value="FAD-bd_OxRdtase"/>
</dbReference>
<feature type="domain" description="Rhodanese" evidence="7">
    <location>
        <begin position="464"/>
        <end position="547"/>
    </location>
</feature>
<dbReference type="PANTHER" id="PTHR43429:SF1">
    <property type="entry name" value="NAD(P)H SULFUR OXIDOREDUCTASE (COA-DEPENDENT)"/>
    <property type="match status" value="1"/>
</dbReference>
<organism evidence="8 9">
    <name type="scientific">Insulibacter thermoxylanivorax</name>
    <dbReference type="NCBI Taxonomy" id="2749268"/>
    <lineage>
        <taxon>Bacteria</taxon>
        <taxon>Bacillati</taxon>
        <taxon>Bacillota</taxon>
        <taxon>Bacilli</taxon>
        <taxon>Bacillales</taxon>
        <taxon>Paenibacillaceae</taxon>
        <taxon>Insulibacter</taxon>
    </lineage>
</organism>
<dbReference type="Gene3D" id="3.40.250.10">
    <property type="entry name" value="Rhodanese-like domain"/>
    <property type="match status" value="1"/>
</dbReference>
<evidence type="ECO:0000259" key="7">
    <source>
        <dbReference type="PROSITE" id="PS50206"/>
    </source>
</evidence>
<gene>
    <name evidence="8" type="ORF">PRECH8_14130</name>
</gene>
<dbReference type="InterPro" id="IPR001763">
    <property type="entry name" value="Rhodanese-like_dom"/>
</dbReference>
<reference evidence="8" key="1">
    <citation type="submission" date="2020-08" db="EMBL/GenBank/DDBJ databases">
        <authorList>
            <person name="Uke A."/>
            <person name="Chhe C."/>
            <person name="Baramee S."/>
            <person name="Kosugi A."/>
        </authorList>
    </citation>
    <scope>NUCLEOTIDE SEQUENCE</scope>
    <source>
        <strain evidence="8">DA-C8</strain>
    </source>
</reference>
<dbReference type="InterPro" id="IPR004099">
    <property type="entry name" value="Pyr_nucl-diS_OxRdtase_dimer"/>
</dbReference>
<dbReference type="PANTHER" id="PTHR43429">
    <property type="entry name" value="PYRIDINE NUCLEOTIDE-DISULFIDE OXIDOREDUCTASE DOMAIN-CONTAINING"/>
    <property type="match status" value="1"/>
</dbReference>
<evidence type="ECO:0000256" key="5">
    <source>
        <dbReference type="ARBA" id="ARBA00023002"/>
    </source>
</evidence>
<evidence type="ECO:0000313" key="9">
    <source>
        <dbReference type="Proteomes" id="UP000654993"/>
    </source>
</evidence>
<dbReference type="SUPFAM" id="SSF51905">
    <property type="entry name" value="FAD/NAD(P)-binding domain"/>
    <property type="match status" value="1"/>
</dbReference>
<keyword evidence="3" id="KW-0285">Flavoprotein</keyword>
<dbReference type="InterPro" id="IPR023753">
    <property type="entry name" value="FAD/NAD-binding_dom"/>
</dbReference>
<dbReference type="InterPro" id="IPR036873">
    <property type="entry name" value="Rhodanese-like_dom_sf"/>
</dbReference>
<dbReference type="SMART" id="SM00450">
    <property type="entry name" value="RHOD"/>
    <property type="match status" value="1"/>
</dbReference>
<dbReference type="EMBL" id="BMAQ01000011">
    <property type="protein sequence ID" value="GFR38117.1"/>
    <property type="molecule type" value="Genomic_DNA"/>
</dbReference>
<dbReference type="Pfam" id="PF00581">
    <property type="entry name" value="Rhodanese"/>
    <property type="match status" value="1"/>
</dbReference>
<dbReference type="Pfam" id="PF07992">
    <property type="entry name" value="Pyr_redox_2"/>
    <property type="match status" value="1"/>
</dbReference>
<comment type="caution">
    <text evidence="8">The sequence shown here is derived from an EMBL/GenBank/DDBJ whole genome shotgun (WGS) entry which is preliminary data.</text>
</comment>
<dbReference type="PRINTS" id="PR00368">
    <property type="entry name" value="FADPNR"/>
</dbReference>
<sequence>MAKKILIVGGVAGGATAAARLRRLDEHAQIIMFEREEQISIANCGLPYYIGGTIPLRQQLLVQTPEAMMQRFRIDIRTKSEVIAVHPERKTVTVKDSAKGTYEESYDVLLLSPGAKPILPSMPGIEDERIFTLRNIPDTDRIMDYIEKHQVKRAAVIGGGFIGIETAENLIQRGIDTTVIEAAPQILAPFDADMVTYAQKELTDHGIRLILNDRVQAFRSQPNSLIVELASGDRLGTDLVLMAIGVQPDTEFLRDSGIELGPRGHIIVNAHMQTNIPEIYAVGDAVMVSHLVHGEMTAIPLAGPANKQARIAADHICGLDSAYRGSQGTSIIKIFGLTGAATGLNERSLKQAGIDYQTVHLHPASHASYYPGAEPIALKLLFDGSGRVLGAQAFGRDGVDKRIDVIAAVMRMNGTVDDLAELELAYAPPYSSAKDPVNMAGFIAQNVLSGRTQMITADELERKDPAAITLIDVRSEAEFLFGHIEGAVNIPVDELRDRLHEIDTSKEVIVYCQVGQRGYTAARILAQRGILARNLSGGYRSYIMAKYA</sequence>
<comment type="similarity">
    <text evidence="2">Belongs to the class-III pyridine nucleotide-disulfide oxidoreductase family.</text>
</comment>
<evidence type="ECO:0000256" key="1">
    <source>
        <dbReference type="ARBA" id="ARBA00001974"/>
    </source>
</evidence>
<evidence type="ECO:0000256" key="2">
    <source>
        <dbReference type="ARBA" id="ARBA00009130"/>
    </source>
</evidence>